<name>A0A369JJZ3_HYPMA</name>
<accession>A0A369JJZ3</accession>
<keyword evidence="3" id="KW-1185">Reference proteome</keyword>
<dbReference type="EMBL" id="LUEZ02000076">
    <property type="protein sequence ID" value="RDB19734.1"/>
    <property type="molecule type" value="Genomic_DNA"/>
</dbReference>
<evidence type="ECO:0000313" key="3">
    <source>
        <dbReference type="Proteomes" id="UP000076154"/>
    </source>
</evidence>
<protein>
    <submittedName>
        <fullName evidence="2">Uncharacterized protein</fullName>
    </submittedName>
</protein>
<reference evidence="2" key="1">
    <citation type="submission" date="2018-04" db="EMBL/GenBank/DDBJ databases">
        <title>Whole genome sequencing of Hypsizygus marmoreus.</title>
        <authorList>
            <person name="Choi I.-G."/>
            <person name="Min B."/>
            <person name="Kim J.-G."/>
            <person name="Kim S."/>
            <person name="Oh Y.-L."/>
            <person name="Kong W.-S."/>
            <person name="Park H."/>
            <person name="Jeong J."/>
            <person name="Song E.-S."/>
        </authorList>
    </citation>
    <scope>NUCLEOTIDE SEQUENCE [LARGE SCALE GENOMIC DNA]</scope>
    <source>
        <strain evidence="2">51987-8</strain>
    </source>
</reference>
<feature type="region of interest" description="Disordered" evidence="1">
    <location>
        <begin position="1"/>
        <end position="23"/>
    </location>
</feature>
<comment type="caution">
    <text evidence="2">The sequence shown here is derived from an EMBL/GenBank/DDBJ whole genome shotgun (WGS) entry which is preliminary data.</text>
</comment>
<dbReference type="OrthoDB" id="3269456at2759"/>
<dbReference type="InParanoid" id="A0A369JJZ3"/>
<dbReference type="Proteomes" id="UP000076154">
    <property type="component" value="Unassembled WGS sequence"/>
</dbReference>
<gene>
    <name evidence="2" type="ORF">Hypma_013178</name>
</gene>
<evidence type="ECO:0000256" key="1">
    <source>
        <dbReference type="SAM" id="MobiDB-lite"/>
    </source>
</evidence>
<organism evidence="2 3">
    <name type="scientific">Hypsizygus marmoreus</name>
    <name type="common">White beech mushroom</name>
    <name type="synonym">Agaricus marmoreus</name>
    <dbReference type="NCBI Taxonomy" id="39966"/>
    <lineage>
        <taxon>Eukaryota</taxon>
        <taxon>Fungi</taxon>
        <taxon>Dikarya</taxon>
        <taxon>Basidiomycota</taxon>
        <taxon>Agaricomycotina</taxon>
        <taxon>Agaricomycetes</taxon>
        <taxon>Agaricomycetidae</taxon>
        <taxon>Agaricales</taxon>
        <taxon>Tricholomatineae</taxon>
        <taxon>Lyophyllaceae</taxon>
        <taxon>Hypsizygus</taxon>
    </lineage>
</organism>
<proteinExistence type="predicted"/>
<dbReference type="AlphaFoldDB" id="A0A369JJZ3"/>
<sequence length="304" mass="33439">MSVESQPNKTAAEALEKSAAQGVDGRDRRLATLINTPEWTQFVKVQMFDKPKTWRLVQTLANGEKEEIVFSVQGSLVAKDLPPLVEKPRMNSSKYCYLRQGITISGLGTTTFEDALKSATEVFGAFDRNFREGELESWGPSVGGIDGLEASNRYLTPRRDALGDVGIPFGPGVDPKNILLSMAGEDHIHTEDNEVLYYSRHEDKEGNQVHVSVGPQTFRIGDLVEIQLSFVVVPLKGDKYKMLAVLRSIALLSGQFRQVISAATKPAEAATSTLKRKVRYEERGAVVEGERPGKKGMDIDIGEA</sequence>
<evidence type="ECO:0000313" key="2">
    <source>
        <dbReference type="EMBL" id="RDB19734.1"/>
    </source>
</evidence>